<dbReference type="EMBL" id="JAVLAM010000001">
    <property type="protein sequence ID" value="MDT7014686.1"/>
    <property type="molecule type" value="Genomic_DNA"/>
</dbReference>
<comment type="caution">
    <text evidence="1">The sequence shown here is derived from an EMBL/GenBank/DDBJ whole genome shotgun (WGS) entry which is preliminary data.</text>
</comment>
<organism evidence="1 2">
    <name type="scientific">Levilactobacillus namurensis</name>
    <dbReference type="NCBI Taxonomy" id="380393"/>
    <lineage>
        <taxon>Bacteria</taxon>
        <taxon>Bacillati</taxon>
        <taxon>Bacillota</taxon>
        <taxon>Bacilli</taxon>
        <taxon>Lactobacillales</taxon>
        <taxon>Lactobacillaceae</taxon>
        <taxon>Levilactobacillus</taxon>
    </lineage>
</organism>
<name>A0AAW8W3T9_9LACO</name>
<protein>
    <submittedName>
        <fullName evidence="1">Uncharacterized protein</fullName>
    </submittedName>
</protein>
<accession>A0AAW8W3T9</accession>
<evidence type="ECO:0000313" key="1">
    <source>
        <dbReference type="EMBL" id="MDT7014686.1"/>
    </source>
</evidence>
<dbReference type="AlphaFoldDB" id="A0AAW8W3T9"/>
<proteinExistence type="predicted"/>
<gene>
    <name evidence="1" type="ORF">RI532_09755</name>
</gene>
<evidence type="ECO:0000313" key="2">
    <source>
        <dbReference type="Proteomes" id="UP001254075"/>
    </source>
</evidence>
<dbReference type="Proteomes" id="UP001254075">
    <property type="component" value="Unassembled WGS sequence"/>
</dbReference>
<reference evidence="1" key="1">
    <citation type="submission" date="2023-08" db="EMBL/GenBank/DDBJ databases">
        <authorList>
            <person name="Page C.A."/>
            <person name="Perez-Diaz I.M."/>
        </authorList>
    </citation>
    <scope>NUCLEOTIDE SEQUENCE</scope>
    <source>
        <strain evidence="1">3.8.38</strain>
    </source>
</reference>
<dbReference type="RefSeq" id="WP_263853905.1">
    <property type="nucleotide sequence ID" value="NZ_JAVLAM010000001.1"/>
</dbReference>
<sequence length="42" mass="4637">MNETVKAIQEELQKQGLESQPGSINYSLVLAIVLGLKKKPIK</sequence>